<evidence type="ECO:0000256" key="1">
    <source>
        <dbReference type="SAM" id="MobiDB-lite"/>
    </source>
</evidence>
<dbReference type="InterPro" id="IPR005162">
    <property type="entry name" value="Retrotrans_gag_dom"/>
</dbReference>
<dbReference type="GeneID" id="18839177"/>
<accession>R7SY78</accession>
<evidence type="ECO:0000313" key="3">
    <source>
        <dbReference type="EMBL" id="EJF61046.1"/>
    </source>
</evidence>
<feature type="domain" description="Retrotransposon gag" evidence="2">
    <location>
        <begin position="118"/>
        <end position="208"/>
    </location>
</feature>
<organism evidence="3 4">
    <name type="scientific">Dichomitus squalens (strain LYAD-421)</name>
    <name type="common">Western red white-rot fungus</name>
    <dbReference type="NCBI Taxonomy" id="732165"/>
    <lineage>
        <taxon>Eukaryota</taxon>
        <taxon>Fungi</taxon>
        <taxon>Dikarya</taxon>
        <taxon>Basidiomycota</taxon>
        <taxon>Agaricomycotina</taxon>
        <taxon>Agaricomycetes</taxon>
        <taxon>Polyporales</taxon>
        <taxon>Polyporaceae</taxon>
        <taxon>Dichomitus</taxon>
    </lineage>
</organism>
<dbReference type="Pfam" id="PF03732">
    <property type="entry name" value="Retrotrans_gag"/>
    <property type="match status" value="1"/>
</dbReference>
<dbReference type="AlphaFoldDB" id="R7SY78"/>
<feature type="region of interest" description="Disordered" evidence="1">
    <location>
        <begin position="1"/>
        <end position="29"/>
    </location>
</feature>
<gene>
    <name evidence="3" type="ORF">DICSQDRAFT_170590</name>
</gene>
<dbReference type="PANTHER" id="PTHR15503">
    <property type="entry name" value="LDOC1 RELATED"/>
    <property type="match status" value="1"/>
</dbReference>
<feature type="region of interest" description="Disordered" evidence="1">
    <location>
        <begin position="318"/>
        <end position="338"/>
    </location>
</feature>
<protein>
    <recommendedName>
        <fullName evidence="2">Retrotransposon gag domain-containing protein</fullName>
    </recommendedName>
</protein>
<dbReference type="EMBL" id="JH719412">
    <property type="protein sequence ID" value="EJF61046.1"/>
    <property type="molecule type" value="Genomic_DNA"/>
</dbReference>
<proteinExistence type="predicted"/>
<dbReference type="KEGG" id="dsq:DICSQDRAFT_170590"/>
<dbReference type="RefSeq" id="XP_007366266.1">
    <property type="nucleotide sequence ID" value="XM_007366204.1"/>
</dbReference>
<evidence type="ECO:0000313" key="4">
    <source>
        <dbReference type="Proteomes" id="UP000053319"/>
    </source>
</evidence>
<reference evidence="3 4" key="1">
    <citation type="journal article" date="2012" name="Science">
        <title>The Paleozoic origin of enzymatic lignin decomposition reconstructed from 31 fungal genomes.</title>
        <authorList>
            <person name="Floudas D."/>
            <person name="Binder M."/>
            <person name="Riley R."/>
            <person name="Barry K."/>
            <person name="Blanchette R.A."/>
            <person name="Henrissat B."/>
            <person name="Martinez A.T."/>
            <person name="Otillar R."/>
            <person name="Spatafora J.W."/>
            <person name="Yadav J.S."/>
            <person name="Aerts A."/>
            <person name="Benoit I."/>
            <person name="Boyd A."/>
            <person name="Carlson A."/>
            <person name="Copeland A."/>
            <person name="Coutinho P.M."/>
            <person name="de Vries R.P."/>
            <person name="Ferreira P."/>
            <person name="Findley K."/>
            <person name="Foster B."/>
            <person name="Gaskell J."/>
            <person name="Glotzer D."/>
            <person name="Gorecki P."/>
            <person name="Heitman J."/>
            <person name="Hesse C."/>
            <person name="Hori C."/>
            <person name="Igarashi K."/>
            <person name="Jurgens J.A."/>
            <person name="Kallen N."/>
            <person name="Kersten P."/>
            <person name="Kohler A."/>
            <person name="Kuees U."/>
            <person name="Kumar T.K.A."/>
            <person name="Kuo A."/>
            <person name="LaButti K."/>
            <person name="Larrondo L.F."/>
            <person name="Lindquist E."/>
            <person name="Ling A."/>
            <person name="Lombard V."/>
            <person name="Lucas S."/>
            <person name="Lundell T."/>
            <person name="Martin R."/>
            <person name="McLaughlin D.J."/>
            <person name="Morgenstern I."/>
            <person name="Morin E."/>
            <person name="Murat C."/>
            <person name="Nagy L.G."/>
            <person name="Nolan M."/>
            <person name="Ohm R.A."/>
            <person name="Patyshakuliyeva A."/>
            <person name="Rokas A."/>
            <person name="Ruiz-Duenas F.J."/>
            <person name="Sabat G."/>
            <person name="Salamov A."/>
            <person name="Samejima M."/>
            <person name="Schmutz J."/>
            <person name="Slot J.C."/>
            <person name="St John F."/>
            <person name="Stenlid J."/>
            <person name="Sun H."/>
            <person name="Sun S."/>
            <person name="Syed K."/>
            <person name="Tsang A."/>
            <person name="Wiebenga A."/>
            <person name="Young D."/>
            <person name="Pisabarro A."/>
            <person name="Eastwood D.C."/>
            <person name="Martin F."/>
            <person name="Cullen D."/>
            <person name="Grigoriev I.V."/>
            <person name="Hibbett D.S."/>
        </authorList>
    </citation>
    <scope>NUCLEOTIDE SEQUENCE [LARGE SCALE GENOMIC DNA]</scope>
    <source>
        <strain evidence="3 4">LYAD-421 SS1</strain>
    </source>
</reference>
<dbReference type="InterPro" id="IPR032567">
    <property type="entry name" value="RTL1-rel"/>
</dbReference>
<evidence type="ECO:0000259" key="2">
    <source>
        <dbReference type="Pfam" id="PF03732"/>
    </source>
</evidence>
<dbReference type="PANTHER" id="PTHR15503:SF22">
    <property type="entry name" value="TRANSPOSON TY3-I GAG POLYPROTEIN"/>
    <property type="match status" value="1"/>
</dbReference>
<dbReference type="Proteomes" id="UP000053319">
    <property type="component" value="Unassembled WGS sequence"/>
</dbReference>
<sequence>MTHPQQQGGQLQTTNPTNNPQPGTQTATQPLNPMAMLLQSMTLLTQSMVQLANYTARTNSLKAVQKPSPFKGEQGGEARRFLAAFTLWAMSQGSTLNHVNAMGNAISARDDQWIRAVLSFMQDSAALWATPAMEEIMQGTTPFKGSWMKFRTQFKTRFETVDEAVDAKERLRTLWQGTMTVPEYAAWFNELSTCTGYSKVDLRDRFYEHLTGSIKDELIHTARPIASLEDLITVSSKIDRGHITTTTTTATKPAVPLYTTPFTPPTRDPNAMDIDATPHVKKDGGHDRDICGYCRRVGHRETVCMDKFLKKPCSQRLAATEEGPEEPQVAASTSTSADAGATNSLIAQLMEQHKALADQLASLQKSF</sequence>
<name>R7SY78_DICSQ</name>
<dbReference type="HOGENOM" id="CLU_067604_0_0_1"/>